<reference evidence="6 7" key="1">
    <citation type="submission" date="2018-08" db="EMBL/GenBank/DDBJ databases">
        <title>Bacillus jemisoniae sp. nov., Bacillus chryseoplanitiae sp. nov., Bacillus resnikiae sp. nov., and Bacillus frankliniae sp. nov., isolated from Viking spacecraft and associated surfaces.</title>
        <authorList>
            <person name="Seuylemezian A."/>
            <person name="Vaishampayan P."/>
        </authorList>
    </citation>
    <scope>NUCLEOTIDE SEQUENCE [LARGE SCALE GENOMIC DNA]</scope>
    <source>
        <strain evidence="6 7">JJ-247</strain>
    </source>
</reference>
<evidence type="ECO:0000256" key="3">
    <source>
        <dbReference type="ARBA" id="ARBA00022989"/>
    </source>
</evidence>
<dbReference type="Proteomes" id="UP000265816">
    <property type="component" value="Unassembled WGS sequence"/>
</dbReference>
<dbReference type="GO" id="GO:0016020">
    <property type="term" value="C:membrane"/>
    <property type="evidence" value="ECO:0007669"/>
    <property type="project" value="UniProtKB-SubCell"/>
</dbReference>
<evidence type="ECO:0000313" key="6">
    <source>
        <dbReference type="EMBL" id="RID82011.1"/>
    </source>
</evidence>
<feature type="transmembrane region" description="Helical" evidence="5">
    <location>
        <begin position="56"/>
        <end position="76"/>
    </location>
</feature>
<accession>A0A398AWN8</accession>
<evidence type="ECO:0000256" key="4">
    <source>
        <dbReference type="ARBA" id="ARBA00023136"/>
    </source>
</evidence>
<dbReference type="InterPro" id="IPR032808">
    <property type="entry name" value="DoxX"/>
</dbReference>
<keyword evidence="7" id="KW-1185">Reference proteome</keyword>
<dbReference type="Pfam" id="PF07681">
    <property type="entry name" value="DoxX"/>
    <property type="match status" value="1"/>
</dbReference>
<dbReference type="AlphaFoldDB" id="A0A398AWN8"/>
<keyword evidence="2 5" id="KW-0812">Transmembrane</keyword>
<feature type="transmembrane region" description="Helical" evidence="5">
    <location>
        <begin position="83"/>
        <end position="100"/>
    </location>
</feature>
<keyword evidence="4 5" id="KW-0472">Membrane</keyword>
<feature type="transmembrane region" description="Helical" evidence="5">
    <location>
        <begin position="106"/>
        <end position="124"/>
    </location>
</feature>
<gene>
    <name evidence="6" type="ORF">D1970_20030</name>
</gene>
<evidence type="ECO:0000256" key="5">
    <source>
        <dbReference type="SAM" id="Phobius"/>
    </source>
</evidence>
<evidence type="ECO:0000256" key="2">
    <source>
        <dbReference type="ARBA" id="ARBA00022692"/>
    </source>
</evidence>
<protein>
    <submittedName>
        <fullName evidence="6">DoxX family membrane protein</fullName>
    </submittedName>
</protein>
<comment type="subcellular location">
    <subcellularLocation>
        <location evidence="1">Membrane</location>
        <topology evidence="1">Multi-pass membrane protein</topology>
    </subcellularLocation>
</comment>
<sequence>MKSYIKKGEFILKKVSLVLRYLFAIFYVYSALGYFFGFMPLPPMTGMAQQLIDAEVASGLMTFVKITELVGSILLFSDLLAPLALAVLAPITINILFFILVLNPSLTVLGVVMFLVHLVLVLNYRERFMLLFRKTDSSKRS</sequence>
<feature type="transmembrane region" description="Helical" evidence="5">
    <location>
        <begin position="21"/>
        <end position="41"/>
    </location>
</feature>
<proteinExistence type="predicted"/>
<evidence type="ECO:0000313" key="7">
    <source>
        <dbReference type="Proteomes" id="UP000265816"/>
    </source>
</evidence>
<comment type="caution">
    <text evidence="6">The sequence shown here is derived from an EMBL/GenBank/DDBJ whole genome shotgun (WGS) entry which is preliminary data.</text>
</comment>
<organism evidence="6 7">
    <name type="scientific">Mesobacillus zeae</name>
    <dbReference type="NCBI Taxonomy" id="1917180"/>
    <lineage>
        <taxon>Bacteria</taxon>
        <taxon>Bacillati</taxon>
        <taxon>Bacillota</taxon>
        <taxon>Bacilli</taxon>
        <taxon>Bacillales</taxon>
        <taxon>Bacillaceae</taxon>
        <taxon>Mesobacillus</taxon>
    </lineage>
</organism>
<evidence type="ECO:0000256" key="1">
    <source>
        <dbReference type="ARBA" id="ARBA00004141"/>
    </source>
</evidence>
<dbReference type="EMBL" id="QWVT01000044">
    <property type="protein sequence ID" value="RID82011.1"/>
    <property type="molecule type" value="Genomic_DNA"/>
</dbReference>
<name>A0A398AWN8_9BACI</name>
<keyword evidence="3 5" id="KW-1133">Transmembrane helix</keyword>